<dbReference type="GO" id="GO:0003677">
    <property type="term" value="F:DNA binding"/>
    <property type="evidence" value="ECO:0007669"/>
    <property type="project" value="TreeGrafter"/>
</dbReference>
<evidence type="ECO:0000256" key="4">
    <source>
        <dbReference type="PIRSR" id="PIRSR602081-1"/>
    </source>
</evidence>
<sequence length="510" mass="58514">MPHAPSIVWFKRDLRIHDHAPLMTASQSNSPTIPLYIVEPEYWQQPFASRRHWNFIHDCLVDLNIALTGLGQPLIVRVGDARDVIAQLHEQYGVGDIYMHEETGNAWTYDRDLKIEDLCLRLNISAHEFPTNGVVRRLRRRDDWSKIRNARIAENISATPGRLIPTRGCVSNILPDKDHPMFGITPIGKVQRGGRTEAVTDLRSFLNHRCQKYIYHISAPGLSDVHCSRLSAHLAWGSLSVREVVHSVAKRRAQLSPIEKKNFGRNLSAFGSRLAWRCHFVQKIEDQPEIETHCMHPAFEGLRESDHDEARYQAWAIGSTGYPFIDACMRCLIAEGWITFRMRAMLVSFASYQLWLDWRVTGHHLARLFTDYEPGIHYSQLQMQSGVTGINTMRVYNPIKQSIEHDPAGAFIRKWVPELKNVPDEFIHEPWTWEKNLIDQSDFELGQDYPAPIVEHTLAARTAKRKIAAISKSPDFHLVAKAVFLKLGSRKPSKKRKKAESKDTNQLSLF</sequence>
<gene>
    <name evidence="7" type="ORF">DS909_09730</name>
</gene>
<dbReference type="InterPro" id="IPR036134">
    <property type="entry name" value="Crypto/Photolyase_FAD-like_sf"/>
</dbReference>
<evidence type="ECO:0000313" key="8">
    <source>
        <dbReference type="Proteomes" id="UP000252706"/>
    </source>
</evidence>
<dbReference type="GO" id="GO:0009416">
    <property type="term" value="P:response to light stimulus"/>
    <property type="evidence" value="ECO:0007669"/>
    <property type="project" value="TreeGrafter"/>
</dbReference>
<dbReference type="OrthoDB" id="9772484at2"/>
<dbReference type="Pfam" id="PF00875">
    <property type="entry name" value="DNA_photolyase"/>
    <property type="match status" value="1"/>
</dbReference>
<dbReference type="InterPro" id="IPR014729">
    <property type="entry name" value="Rossmann-like_a/b/a_fold"/>
</dbReference>
<dbReference type="SUPFAM" id="SSF52425">
    <property type="entry name" value="Cryptochrome/photolyase, N-terminal domain"/>
    <property type="match status" value="1"/>
</dbReference>
<evidence type="ECO:0000256" key="2">
    <source>
        <dbReference type="ARBA" id="ARBA00022630"/>
    </source>
</evidence>
<proteinExistence type="inferred from homology"/>
<dbReference type="PRINTS" id="PR00147">
    <property type="entry name" value="DNAPHOTLYASE"/>
</dbReference>
<evidence type="ECO:0000259" key="6">
    <source>
        <dbReference type="PROSITE" id="PS51645"/>
    </source>
</evidence>
<evidence type="ECO:0000256" key="5">
    <source>
        <dbReference type="RuleBase" id="RU004182"/>
    </source>
</evidence>
<dbReference type="PANTHER" id="PTHR11455">
    <property type="entry name" value="CRYPTOCHROME"/>
    <property type="match status" value="1"/>
</dbReference>
<dbReference type="InterPro" id="IPR005101">
    <property type="entry name" value="Cryptochr/Photolyase_FAD-bd"/>
</dbReference>
<feature type="binding site" evidence="4">
    <location>
        <position position="213"/>
    </location>
    <ligand>
        <name>FAD</name>
        <dbReference type="ChEBI" id="CHEBI:57692"/>
    </ligand>
</feature>
<protein>
    <submittedName>
        <fullName evidence="7">Deoxyribodipyrimidine photo-lyase</fullName>
    </submittedName>
</protein>
<name>A0A366X4N9_9RHOB</name>
<dbReference type="AlphaFoldDB" id="A0A366X4N9"/>
<comment type="similarity">
    <text evidence="5">Belongs to the DNA photolyase family.</text>
</comment>
<dbReference type="InterPro" id="IPR006050">
    <property type="entry name" value="DNA_photolyase_N"/>
</dbReference>
<dbReference type="GO" id="GO:0003904">
    <property type="term" value="F:deoxyribodipyrimidine photo-lyase activity"/>
    <property type="evidence" value="ECO:0007669"/>
    <property type="project" value="TreeGrafter"/>
</dbReference>
<dbReference type="Pfam" id="PF03441">
    <property type="entry name" value="FAD_binding_7"/>
    <property type="match status" value="1"/>
</dbReference>
<feature type="binding site" evidence="4">
    <location>
        <position position="270"/>
    </location>
    <ligand>
        <name>FAD</name>
        <dbReference type="ChEBI" id="CHEBI:57692"/>
    </ligand>
</feature>
<dbReference type="InterPro" id="IPR036155">
    <property type="entry name" value="Crypto/Photolyase_N_sf"/>
</dbReference>
<dbReference type="Gene3D" id="1.25.40.80">
    <property type="match status" value="1"/>
</dbReference>
<dbReference type="Gene3D" id="1.10.579.10">
    <property type="entry name" value="DNA Cyclobutane Dipyrimidine Photolyase, subunit A, domain 3"/>
    <property type="match status" value="1"/>
</dbReference>
<comment type="cofactor">
    <cofactor evidence="4">
        <name>FAD</name>
        <dbReference type="ChEBI" id="CHEBI:57692"/>
    </cofactor>
    <text evidence="4">Binds 1 FAD per subunit.</text>
</comment>
<dbReference type="SUPFAM" id="SSF48173">
    <property type="entry name" value="Cryptochrome/photolyase FAD-binding domain"/>
    <property type="match status" value="1"/>
</dbReference>
<dbReference type="PROSITE" id="PS51645">
    <property type="entry name" value="PHR_CRY_ALPHA_BETA"/>
    <property type="match status" value="1"/>
</dbReference>
<dbReference type="EMBL" id="QOCE01000027">
    <property type="protein sequence ID" value="RBW56145.1"/>
    <property type="molecule type" value="Genomic_DNA"/>
</dbReference>
<evidence type="ECO:0000256" key="1">
    <source>
        <dbReference type="ARBA" id="ARBA00001932"/>
    </source>
</evidence>
<keyword evidence="5" id="KW-0157">Chromophore</keyword>
<comment type="cofactor">
    <cofactor evidence="1">
        <name>(6R)-5,10-methylene-5,6,7,8-tetrahydrofolate</name>
        <dbReference type="ChEBI" id="CHEBI:15636"/>
    </cofactor>
</comment>
<comment type="caution">
    <text evidence="7">The sequence shown here is derived from an EMBL/GenBank/DDBJ whole genome shotgun (WGS) entry which is preliminary data.</text>
</comment>
<keyword evidence="7" id="KW-0456">Lyase</keyword>
<accession>A0A366X4N9</accession>
<evidence type="ECO:0000313" key="7">
    <source>
        <dbReference type="EMBL" id="RBW56145.1"/>
    </source>
</evidence>
<dbReference type="PANTHER" id="PTHR11455:SF9">
    <property type="entry name" value="CRYPTOCHROME CIRCADIAN CLOCK 5 ISOFORM X1"/>
    <property type="match status" value="1"/>
</dbReference>
<organism evidence="7 8">
    <name type="scientific">Phaeobacter gallaeciensis</name>
    <dbReference type="NCBI Taxonomy" id="60890"/>
    <lineage>
        <taxon>Bacteria</taxon>
        <taxon>Pseudomonadati</taxon>
        <taxon>Pseudomonadota</taxon>
        <taxon>Alphaproteobacteria</taxon>
        <taxon>Rhodobacterales</taxon>
        <taxon>Roseobacteraceae</taxon>
        <taxon>Phaeobacter</taxon>
    </lineage>
</organism>
<keyword evidence="2 4" id="KW-0285">Flavoprotein</keyword>
<dbReference type="Gene3D" id="3.40.50.620">
    <property type="entry name" value="HUPs"/>
    <property type="match status" value="1"/>
</dbReference>
<reference evidence="7 8" key="1">
    <citation type="submission" date="2018-07" db="EMBL/GenBank/DDBJ databases">
        <title>Modular assembly of carbohydrate-degrading microbial communities in the ocean.</title>
        <authorList>
            <person name="Enke T.N."/>
            <person name="Datta M.S."/>
            <person name="Schwartzman J.A."/>
            <person name="Cermak N."/>
            <person name="Schmitz D.A."/>
            <person name="Barrere J."/>
            <person name="Cordero O.X."/>
        </authorList>
    </citation>
    <scope>NUCLEOTIDE SEQUENCE [LARGE SCALE GENOMIC DNA]</scope>
    <source>
        <strain evidence="7 8">C3M10</strain>
    </source>
</reference>
<dbReference type="GO" id="GO:0071949">
    <property type="term" value="F:FAD binding"/>
    <property type="evidence" value="ECO:0007669"/>
    <property type="project" value="TreeGrafter"/>
</dbReference>
<evidence type="ECO:0000256" key="3">
    <source>
        <dbReference type="ARBA" id="ARBA00022827"/>
    </source>
</evidence>
<feature type="domain" description="Photolyase/cryptochrome alpha/beta" evidence="6">
    <location>
        <begin position="4"/>
        <end position="134"/>
    </location>
</feature>
<dbReference type="InterPro" id="IPR002081">
    <property type="entry name" value="Cryptochrome/DNA_photolyase_1"/>
</dbReference>
<dbReference type="RefSeq" id="WP_113823259.1">
    <property type="nucleotide sequence ID" value="NZ_QOCE01000027.1"/>
</dbReference>
<keyword evidence="3 4" id="KW-0274">FAD</keyword>
<dbReference type="Proteomes" id="UP000252706">
    <property type="component" value="Unassembled WGS sequence"/>
</dbReference>